<evidence type="ECO:0000313" key="3">
    <source>
        <dbReference type="Proteomes" id="UP000011529"/>
    </source>
</evidence>
<dbReference type="PATRIC" id="fig|1263867.3.peg.702"/>
<reference evidence="2" key="1">
    <citation type="submission" date="2012-11" db="EMBL/GenBank/DDBJ databases">
        <title>Permanent draft genomes of Rhodopirellula europaea strain SH398 and 6C.</title>
        <authorList>
            <person name="Richter M."/>
            <person name="Richter-Heitmann T."/>
            <person name="Frank C."/>
            <person name="Harder J."/>
            <person name="Glockner F.O."/>
        </authorList>
    </citation>
    <scope>NUCLEOTIDE SEQUENCE</scope>
    <source>
        <strain evidence="2">6C</strain>
    </source>
</reference>
<feature type="transmembrane region" description="Helical" evidence="1">
    <location>
        <begin position="38"/>
        <end position="58"/>
    </location>
</feature>
<protein>
    <submittedName>
        <fullName evidence="2">Membrane protein</fullName>
    </submittedName>
</protein>
<keyword evidence="3" id="KW-1185">Reference proteome</keyword>
<dbReference type="EMBL" id="ANMO01000030">
    <property type="protein sequence ID" value="EMB18658.1"/>
    <property type="molecule type" value="Genomic_DNA"/>
</dbReference>
<dbReference type="RefSeq" id="WP_008653784.1">
    <property type="nucleotide sequence ID" value="NZ_ANMO01000030.1"/>
</dbReference>
<evidence type="ECO:0000256" key="1">
    <source>
        <dbReference type="SAM" id="Phobius"/>
    </source>
</evidence>
<sequence>MLLVARLTHQGNWRRVSGSAFSAVAGAMLAAIDPGNLLENVFLFALLGWRGFGILAKLRDTKKTVRS</sequence>
<keyword evidence="1" id="KW-1133">Transmembrane helix</keyword>
<reference evidence="2" key="2">
    <citation type="journal article" date="2013" name="Mar. Genomics">
        <title>Expression of sulfatases in Rhodopirellula baltica and the diversity of sulfatases in the genus Rhodopirellula.</title>
        <authorList>
            <person name="Wegner C.E."/>
            <person name="Richter-Heitmann T."/>
            <person name="Klindworth A."/>
            <person name="Klockow C."/>
            <person name="Richter M."/>
            <person name="Achstetter T."/>
            <person name="Glockner F.O."/>
            <person name="Harder J."/>
        </authorList>
    </citation>
    <scope>NUCLEOTIDE SEQUENCE [LARGE SCALE GENOMIC DNA]</scope>
    <source>
        <strain evidence="2">6C</strain>
    </source>
</reference>
<gene>
    <name evidence="2" type="ORF">RE6C_00652</name>
</gene>
<organism evidence="2 3">
    <name type="scientific">Rhodopirellula europaea 6C</name>
    <dbReference type="NCBI Taxonomy" id="1263867"/>
    <lineage>
        <taxon>Bacteria</taxon>
        <taxon>Pseudomonadati</taxon>
        <taxon>Planctomycetota</taxon>
        <taxon>Planctomycetia</taxon>
        <taxon>Pirellulales</taxon>
        <taxon>Pirellulaceae</taxon>
        <taxon>Rhodopirellula</taxon>
    </lineage>
</organism>
<name>M2BAG0_9BACT</name>
<accession>M2BAG0</accession>
<feature type="transmembrane region" description="Helical" evidence="1">
    <location>
        <begin position="12"/>
        <end position="32"/>
    </location>
</feature>
<keyword evidence="1" id="KW-0812">Transmembrane</keyword>
<dbReference type="AlphaFoldDB" id="M2BAG0"/>
<evidence type="ECO:0000313" key="2">
    <source>
        <dbReference type="EMBL" id="EMB18658.1"/>
    </source>
</evidence>
<proteinExistence type="predicted"/>
<comment type="caution">
    <text evidence="2">The sequence shown here is derived from an EMBL/GenBank/DDBJ whole genome shotgun (WGS) entry which is preliminary data.</text>
</comment>
<dbReference type="Proteomes" id="UP000011529">
    <property type="component" value="Unassembled WGS sequence"/>
</dbReference>
<keyword evidence="1" id="KW-0472">Membrane</keyword>